<comment type="caution">
    <text evidence="1">The sequence shown here is derived from an EMBL/GenBank/DDBJ whole genome shotgun (WGS) entry which is preliminary data.</text>
</comment>
<gene>
    <name evidence="1" type="ORF">ACFQQA_17645</name>
</gene>
<evidence type="ECO:0000313" key="1">
    <source>
        <dbReference type="EMBL" id="MFC7296547.1"/>
    </source>
</evidence>
<sequence length="73" mass="8597">MHSEEQRVFGDAGYLDIQRRSDHKHRKNLSWFIAKRLGTRKTLDAEKVKADKIKTSIRSKAEHPFRCIEQVFG</sequence>
<organism evidence="1 2">
    <name type="scientific">Marinobacter aromaticivorans</name>
    <dbReference type="NCBI Taxonomy" id="1494078"/>
    <lineage>
        <taxon>Bacteria</taxon>
        <taxon>Pseudomonadati</taxon>
        <taxon>Pseudomonadota</taxon>
        <taxon>Gammaproteobacteria</taxon>
        <taxon>Pseudomonadales</taxon>
        <taxon>Marinobacteraceae</taxon>
        <taxon>Marinobacter</taxon>
    </lineage>
</organism>
<dbReference type="Proteomes" id="UP001596506">
    <property type="component" value="Unassembled WGS sequence"/>
</dbReference>
<name>A0ABW2J047_9GAMM</name>
<dbReference type="RefSeq" id="WP_227521172.1">
    <property type="nucleotide sequence ID" value="NZ_JBHTBD010000013.1"/>
</dbReference>
<reference evidence="2" key="1">
    <citation type="journal article" date="2019" name="Int. J. Syst. Evol. Microbiol.">
        <title>The Global Catalogue of Microorganisms (GCM) 10K type strain sequencing project: providing services to taxonomists for standard genome sequencing and annotation.</title>
        <authorList>
            <consortium name="The Broad Institute Genomics Platform"/>
            <consortium name="The Broad Institute Genome Sequencing Center for Infectious Disease"/>
            <person name="Wu L."/>
            <person name="Ma J."/>
        </authorList>
    </citation>
    <scope>NUCLEOTIDE SEQUENCE [LARGE SCALE GENOMIC DNA]</scope>
    <source>
        <strain evidence="2">CCUG 60559</strain>
    </source>
</reference>
<proteinExistence type="predicted"/>
<accession>A0ABW2J047</accession>
<dbReference type="EMBL" id="JBHTBD010000013">
    <property type="protein sequence ID" value="MFC7296547.1"/>
    <property type="molecule type" value="Genomic_DNA"/>
</dbReference>
<evidence type="ECO:0000313" key="2">
    <source>
        <dbReference type="Proteomes" id="UP001596506"/>
    </source>
</evidence>
<protein>
    <submittedName>
        <fullName evidence="1">Uncharacterized protein</fullName>
    </submittedName>
</protein>
<keyword evidence="2" id="KW-1185">Reference proteome</keyword>